<comment type="caution">
    <text evidence="1">The sequence shown here is derived from an EMBL/GenBank/DDBJ whole genome shotgun (WGS) entry which is preliminary data.</text>
</comment>
<accession>A0A8H7YWZ5</accession>
<dbReference type="EMBL" id="JAEVHI010000002">
    <property type="protein sequence ID" value="KAG5300100.1"/>
    <property type="molecule type" value="Genomic_DNA"/>
</dbReference>
<sequence>MFLIRRADWWPGSVRLSSDLLQLRIQLVYIHTHSFRIFYSLPGWSRYGPCGYREAMLGSSGTAAPD</sequence>
<dbReference type="AlphaFoldDB" id="A0A8H7YWZ5"/>
<proteinExistence type="predicted"/>
<dbReference type="Proteomes" id="UP000670092">
    <property type="component" value="Unassembled WGS sequence"/>
</dbReference>
<gene>
    <name evidence="1" type="ORF">I7I52_10634</name>
</gene>
<reference evidence="1 2" key="1">
    <citation type="submission" date="2021-01" db="EMBL/GenBank/DDBJ databases">
        <title>Chromosome-level genome assembly of a human fungal pathogen reveals clustering of transcriptionally co-regulated genes.</title>
        <authorList>
            <person name="Voorhies M."/>
            <person name="Cohen S."/>
            <person name="Shea T.P."/>
            <person name="Petrus S."/>
            <person name="Munoz J.F."/>
            <person name="Poplawski S."/>
            <person name="Goldman W.E."/>
            <person name="Michael T."/>
            <person name="Cuomo C.A."/>
            <person name="Sil A."/>
            <person name="Beyhan S."/>
        </authorList>
    </citation>
    <scope>NUCLEOTIDE SEQUENCE [LARGE SCALE GENOMIC DNA]</scope>
    <source>
        <strain evidence="1 2">G184AR</strain>
    </source>
</reference>
<evidence type="ECO:0000313" key="1">
    <source>
        <dbReference type="EMBL" id="KAG5300100.1"/>
    </source>
</evidence>
<protein>
    <submittedName>
        <fullName evidence="1">Uncharacterized protein</fullName>
    </submittedName>
</protein>
<evidence type="ECO:0000313" key="2">
    <source>
        <dbReference type="Proteomes" id="UP000670092"/>
    </source>
</evidence>
<organism evidence="1 2">
    <name type="scientific">Ajellomyces capsulatus</name>
    <name type="common">Darling's disease fungus</name>
    <name type="synonym">Histoplasma capsulatum</name>
    <dbReference type="NCBI Taxonomy" id="5037"/>
    <lineage>
        <taxon>Eukaryota</taxon>
        <taxon>Fungi</taxon>
        <taxon>Dikarya</taxon>
        <taxon>Ascomycota</taxon>
        <taxon>Pezizomycotina</taxon>
        <taxon>Eurotiomycetes</taxon>
        <taxon>Eurotiomycetidae</taxon>
        <taxon>Onygenales</taxon>
        <taxon>Ajellomycetaceae</taxon>
        <taxon>Histoplasma</taxon>
    </lineage>
</organism>
<name>A0A8H7YWZ5_AJECA</name>
<dbReference type="VEuPathDB" id="FungiDB:I7I52_10634"/>